<dbReference type="GO" id="GO:0004185">
    <property type="term" value="F:serine-type carboxypeptidase activity"/>
    <property type="evidence" value="ECO:0007669"/>
    <property type="project" value="InterPro"/>
</dbReference>
<dbReference type="PROSITE" id="PS00131">
    <property type="entry name" value="CARBOXYPEPT_SER_SER"/>
    <property type="match status" value="1"/>
</dbReference>
<sequence>MPAPKWKLAALLAGTAMVLLTTHMAITSTPANAGDKPAADQAKGDDKANGDKAGGDKAGGDKDWTPKHFTVDRSGTFNGKRVDYQVLAGETHLVNDKEEDAATVFSTAYVKKGVKDATQRPLIFLFNGGPGSASLWLHMGAWGPKRVDVPSDATSAGSPPYPLKDNPQSLLDVADLVFIDPVGTGYSRLLPKGDEKDYYGVKQDAHSIAQFMRRWLTDHKRWNSPVFIGGESYGGMRIGALLPELLENGAPVGLNGLIVISGAVDYGAFEFNRGNDVPYPAFLPTYAAVAWYHKKIADTSMGFDAFMNQVRKFAVEEYPVALLKGNRMTPAERKGVIDKLARFTGLSPLYLDRTNLRIRDVRFAKELLRDQGKVVGIYDGRYTGQEYDSAGDQAESDPSGYSVGAAFATTLQSYLLSDLNIKMDREYRTSGDVGKNWDWKTWGDEGGGYANVAPWYGDAMRQNPKLKVFMASGWYDICVPFFSNENAMNANGVPTDRVTFSYYEAGHMMYLNRAALDKLTDDVRHFVKAAAPGASE</sequence>
<dbReference type="InterPro" id="IPR029058">
    <property type="entry name" value="AB_hydrolase_fold"/>
</dbReference>
<organism evidence="8 9">
    <name type="scientific">Nitrospirillum amazonense</name>
    <dbReference type="NCBI Taxonomy" id="28077"/>
    <lineage>
        <taxon>Bacteria</taxon>
        <taxon>Pseudomonadati</taxon>
        <taxon>Pseudomonadota</taxon>
        <taxon>Alphaproteobacteria</taxon>
        <taxon>Rhodospirillales</taxon>
        <taxon>Azospirillaceae</taxon>
        <taxon>Nitrospirillum</taxon>
    </lineage>
</organism>
<proteinExistence type="predicted"/>
<feature type="region of interest" description="Disordered" evidence="6">
    <location>
        <begin position="28"/>
        <end position="67"/>
    </location>
</feature>
<keyword evidence="9" id="KW-1185">Reference proteome</keyword>
<dbReference type="Gene3D" id="3.40.50.1820">
    <property type="entry name" value="alpha/beta hydrolase"/>
    <property type="match status" value="1"/>
</dbReference>
<keyword evidence="1 8" id="KW-0121">Carboxypeptidase</keyword>
<reference evidence="8 9" key="1">
    <citation type="submission" date="2019-06" db="EMBL/GenBank/DDBJ databases">
        <title>Genomic Encyclopedia of Type Strains, Phase IV (KMG-V): Genome sequencing to study the core and pangenomes of soil and plant-associated prokaryotes.</title>
        <authorList>
            <person name="Whitman W."/>
        </authorList>
    </citation>
    <scope>NUCLEOTIDE SEQUENCE [LARGE SCALE GENOMIC DNA]</scope>
    <source>
        <strain evidence="8 9">BR 11865</strain>
    </source>
</reference>
<name>A0A560GAI9_9PROT</name>
<dbReference type="RefSeq" id="WP_246138493.1">
    <property type="nucleotide sequence ID" value="NZ_VITO01000002.1"/>
</dbReference>
<feature type="compositionally biased region" description="Basic and acidic residues" evidence="6">
    <location>
        <begin position="42"/>
        <end position="67"/>
    </location>
</feature>
<feature type="signal peptide" evidence="7">
    <location>
        <begin position="1"/>
        <end position="33"/>
    </location>
</feature>
<evidence type="ECO:0000256" key="4">
    <source>
        <dbReference type="ARBA" id="ARBA00022801"/>
    </source>
</evidence>
<keyword evidence="3 7" id="KW-0732">Signal</keyword>
<dbReference type="PANTHER" id="PTHR11802:SF3">
    <property type="entry name" value="RETINOID-INDUCIBLE SERINE CARBOXYPEPTIDASE"/>
    <property type="match status" value="1"/>
</dbReference>
<evidence type="ECO:0000256" key="5">
    <source>
        <dbReference type="ARBA" id="ARBA00023180"/>
    </source>
</evidence>
<protein>
    <submittedName>
        <fullName evidence="8">Carboxypeptidase C (Cathepsin A)</fullName>
    </submittedName>
</protein>
<keyword evidence="2" id="KW-0645">Protease</keyword>
<comment type="caution">
    <text evidence="8">The sequence shown here is derived from an EMBL/GenBank/DDBJ whole genome shotgun (WGS) entry which is preliminary data.</text>
</comment>
<dbReference type="InterPro" id="IPR001563">
    <property type="entry name" value="Peptidase_S10"/>
</dbReference>
<evidence type="ECO:0000313" key="8">
    <source>
        <dbReference type="EMBL" id="TWB30839.1"/>
    </source>
</evidence>
<dbReference type="InterPro" id="IPR018202">
    <property type="entry name" value="Ser_caboxypep_ser_AS"/>
</dbReference>
<accession>A0A560GAI9</accession>
<dbReference type="GO" id="GO:0006508">
    <property type="term" value="P:proteolysis"/>
    <property type="evidence" value="ECO:0007669"/>
    <property type="project" value="UniProtKB-KW"/>
</dbReference>
<dbReference type="SUPFAM" id="SSF53474">
    <property type="entry name" value="alpha/beta-Hydrolases"/>
    <property type="match status" value="1"/>
</dbReference>
<evidence type="ECO:0000313" key="9">
    <source>
        <dbReference type="Proteomes" id="UP000316545"/>
    </source>
</evidence>
<evidence type="ECO:0000256" key="1">
    <source>
        <dbReference type="ARBA" id="ARBA00022645"/>
    </source>
</evidence>
<keyword evidence="5" id="KW-0325">Glycoprotein</keyword>
<keyword evidence="4" id="KW-0378">Hydrolase</keyword>
<dbReference type="EMBL" id="VITO01000002">
    <property type="protein sequence ID" value="TWB30839.1"/>
    <property type="molecule type" value="Genomic_DNA"/>
</dbReference>
<gene>
    <name evidence="8" type="ORF">FBZ88_102404</name>
</gene>
<evidence type="ECO:0000256" key="2">
    <source>
        <dbReference type="ARBA" id="ARBA00022670"/>
    </source>
</evidence>
<evidence type="ECO:0000256" key="6">
    <source>
        <dbReference type="SAM" id="MobiDB-lite"/>
    </source>
</evidence>
<dbReference type="PANTHER" id="PTHR11802">
    <property type="entry name" value="SERINE PROTEASE FAMILY S10 SERINE CARBOXYPEPTIDASE"/>
    <property type="match status" value="1"/>
</dbReference>
<dbReference type="AlphaFoldDB" id="A0A560GAI9"/>
<feature type="chain" id="PRO_5021840303" evidence="7">
    <location>
        <begin position="34"/>
        <end position="536"/>
    </location>
</feature>
<evidence type="ECO:0000256" key="3">
    <source>
        <dbReference type="ARBA" id="ARBA00022729"/>
    </source>
</evidence>
<dbReference type="Pfam" id="PF00450">
    <property type="entry name" value="Peptidase_S10"/>
    <property type="match status" value="1"/>
</dbReference>
<evidence type="ECO:0000256" key="7">
    <source>
        <dbReference type="SAM" id="SignalP"/>
    </source>
</evidence>
<dbReference type="Proteomes" id="UP000316545">
    <property type="component" value="Unassembled WGS sequence"/>
</dbReference>